<sequence>MAAIATGAIYALLVPQLLGVLLLAVVAADMRRHVEHRLAGWECVRLQQELQVRRNKADA</sequence>
<name>A0A927MN53_9ACTN</name>
<evidence type="ECO:0000256" key="1">
    <source>
        <dbReference type="SAM" id="Phobius"/>
    </source>
</evidence>
<comment type="caution">
    <text evidence="2">The sequence shown here is derived from an EMBL/GenBank/DDBJ whole genome shotgun (WGS) entry which is preliminary data.</text>
</comment>
<accession>A0A927MN53</accession>
<keyword evidence="1" id="KW-1133">Transmembrane helix</keyword>
<keyword evidence="1" id="KW-0472">Membrane</keyword>
<dbReference type="AlphaFoldDB" id="A0A927MN53"/>
<proteinExistence type="predicted"/>
<dbReference type="Proteomes" id="UP000638648">
    <property type="component" value="Unassembled WGS sequence"/>
</dbReference>
<keyword evidence="3" id="KW-1185">Reference proteome</keyword>
<evidence type="ECO:0000313" key="3">
    <source>
        <dbReference type="Proteomes" id="UP000638648"/>
    </source>
</evidence>
<dbReference type="RefSeq" id="WP_192748492.1">
    <property type="nucleotide sequence ID" value="NZ_BAABJL010000266.1"/>
</dbReference>
<keyword evidence="1" id="KW-0812">Transmembrane</keyword>
<dbReference type="EMBL" id="JADBEM010000001">
    <property type="protein sequence ID" value="MBE1603756.1"/>
    <property type="molecule type" value="Genomic_DNA"/>
</dbReference>
<protein>
    <submittedName>
        <fullName evidence="2">Uncharacterized protein</fullName>
    </submittedName>
</protein>
<evidence type="ECO:0000313" key="2">
    <source>
        <dbReference type="EMBL" id="MBE1603756.1"/>
    </source>
</evidence>
<feature type="transmembrane region" description="Helical" evidence="1">
    <location>
        <begin position="6"/>
        <end position="28"/>
    </location>
</feature>
<reference evidence="2" key="1">
    <citation type="submission" date="2020-10" db="EMBL/GenBank/DDBJ databases">
        <title>Sequencing the genomes of 1000 actinobacteria strains.</title>
        <authorList>
            <person name="Klenk H.-P."/>
        </authorList>
    </citation>
    <scope>NUCLEOTIDE SEQUENCE</scope>
    <source>
        <strain evidence="2">DSM 45354</strain>
    </source>
</reference>
<organism evidence="2 3">
    <name type="scientific">Actinopolymorpha pittospori</name>
    <dbReference type="NCBI Taxonomy" id="648752"/>
    <lineage>
        <taxon>Bacteria</taxon>
        <taxon>Bacillati</taxon>
        <taxon>Actinomycetota</taxon>
        <taxon>Actinomycetes</taxon>
        <taxon>Propionibacteriales</taxon>
        <taxon>Actinopolymorphaceae</taxon>
        <taxon>Actinopolymorpha</taxon>
    </lineage>
</organism>
<gene>
    <name evidence="2" type="ORF">HEB94_000604</name>
</gene>